<accession>A0AAI8CGA7</accession>
<reference evidence="3" key="1">
    <citation type="submission" date="2016-03" db="EMBL/GenBank/DDBJ databases">
        <title>Flavobacterium columnare strain B185, complete genome.</title>
        <authorList>
            <person name="Sundberg L.-R."/>
            <person name="Papponen P."/>
            <person name="Laanto E."/>
        </authorList>
    </citation>
    <scope>NUCLEOTIDE SEQUENCE [LARGE SCALE GENOMIC DNA]</scope>
    <source>
        <strain evidence="3">B185</strain>
    </source>
</reference>
<dbReference type="AlphaFoldDB" id="A0AAI8CGA7"/>
<evidence type="ECO:0000313" key="3">
    <source>
        <dbReference type="Proteomes" id="UP000304840"/>
    </source>
</evidence>
<sequence length="117" mass="13059">MKNEIFKANPQLDCYFETADGECFFTENAAKNHSVSLTNKTVKPHHKSDYIESTEEVDETVETTEPVQETDKSTQNVDEVEEPVQAVEEIKVIAEVVEPAASVEPQATEGKTKNSKK</sequence>
<protein>
    <submittedName>
        <fullName evidence="2">Uncharacterized protein</fullName>
    </submittedName>
</protein>
<organism evidence="2 3">
    <name type="scientific">Flavobacterium columnare</name>
    <dbReference type="NCBI Taxonomy" id="996"/>
    <lineage>
        <taxon>Bacteria</taxon>
        <taxon>Pseudomonadati</taxon>
        <taxon>Bacteroidota</taxon>
        <taxon>Flavobacteriia</taxon>
        <taxon>Flavobacteriales</taxon>
        <taxon>Flavobacteriaceae</taxon>
        <taxon>Flavobacterium</taxon>
    </lineage>
</organism>
<name>A0AAI8CGA7_9FLAO</name>
<gene>
    <name evidence="2" type="ORF">UN65_02795</name>
</gene>
<feature type="compositionally biased region" description="Acidic residues" evidence="1">
    <location>
        <begin position="52"/>
        <end position="62"/>
    </location>
</feature>
<proteinExistence type="predicted"/>
<feature type="region of interest" description="Disordered" evidence="1">
    <location>
        <begin position="40"/>
        <end position="82"/>
    </location>
</feature>
<dbReference type="Proteomes" id="UP000304840">
    <property type="component" value="Chromosome"/>
</dbReference>
<reference evidence="2 3" key="2">
    <citation type="submission" date="2019-05" db="EMBL/GenBank/DDBJ databases">
        <authorList>
            <person name="Ravantti J.J."/>
        </authorList>
    </citation>
    <scope>NUCLEOTIDE SEQUENCE [LARGE SCALE GENOMIC DNA]</scope>
    <source>
        <strain evidence="2 3">B185</strain>
    </source>
</reference>
<dbReference type="EMBL" id="CP010992">
    <property type="protein sequence ID" value="AMO19415.1"/>
    <property type="molecule type" value="Genomic_DNA"/>
</dbReference>
<evidence type="ECO:0000313" key="2">
    <source>
        <dbReference type="EMBL" id="AMO19415.1"/>
    </source>
</evidence>
<dbReference type="RefSeq" id="WP_138424921.1">
    <property type="nucleotide sequence ID" value="NZ_CP010992.1"/>
</dbReference>
<evidence type="ECO:0000256" key="1">
    <source>
        <dbReference type="SAM" id="MobiDB-lite"/>
    </source>
</evidence>